<dbReference type="EMBL" id="JAHFXS010000001">
    <property type="protein sequence ID" value="KAG9991708.1"/>
    <property type="molecule type" value="Genomic_DNA"/>
</dbReference>
<accession>A0A9P8G5S2</accession>
<comment type="caution">
    <text evidence="2">The sequence shown here is derived from an EMBL/GenBank/DDBJ whole genome shotgun (WGS) entry which is preliminary data.</text>
</comment>
<keyword evidence="1" id="KW-0472">Membrane</keyword>
<evidence type="ECO:0000313" key="3">
    <source>
        <dbReference type="Proteomes" id="UP000729357"/>
    </source>
</evidence>
<protein>
    <submittedName>
        <fullName evidence="2">Uncharacterized protein</fullName>
    </submittedName>
</protein>
<proteinExistence type="predicted"/>
<keyword evidence="1" id="KW-1133">Transmembrane helix</keyword>
<dbReference type="AlphaFoldDB" id="A0A9P8G5S2"/>
<evidence type="ECO:0000256" key="1">
    <source>
        <dbReference type="SAM" id="Phobius"/>
    </source>
</evidence>
<keyword evidence="1" id="KW-0812">Transmembrane</keyword>
<organism evidence="2 3">
    <name type="scientific">Aureobasidium melanogenum</name>
    <name type="common">Aureobasidium pullulans var. melanogenum</name>
    <dbReference type="NCBI Taxonomy" id="46634"/>
    <lineage>
        <taxon>Eukaryota</taxon>
        <taxon>Fungi</taxon>
        <taxon>Dikarya</taxon>
        <taxon>Ascomycota</taxon>
        <taxon>Pezizomycotina</taxon>
        <taxon>Dothideomycetes</taxon>
        <taxon>Dothideomycetidae</taxon>
        <taxon>Dothideales</taxon>
        <taxon>Saccotheciaceae</taxon>
        <taxon>Aureobasidium</taxon>
    </lineage>
</organism>
<gene>
    <name evidence="2" type="ORF">KCU98_g16</name>
</gene>
<sequence length="256" mass="28351">MATDAKCRKRVATTLPELPRRRLWLVGAWSAVGRIRIQFSKFLRIFLFLLLTAQLSRSLQTSFLLFALDLLAIDNLHGACHAFLFGQTLVLAVLVHAGRSNDEGSDCPVGGRLNGCCRSLLDCLQRSQHSKVLELDGLCSVDVGVLRFDCVCGLGALPLFSDEGLVRSCGLPCFDELMRRSHQEGQTLTIAGCMSAERAEIEGQALNLFRVGRSRVSCVERASGLAFVYHPLCFCMPSIIYPRFSYTNYCCNPYDS</sequence>
<feature type="non-terminal residue" evidence="2">
    <location>
        <position position="256"/>
    </location>
</feature>
<reference evidence="2" key="2">
    <citation type="submission" date="2021-08" db="EMBL/GenBank/DDBJ databases">
        <authorList>
            <person name="Gostincar C."/>
            <person name="Sun X."/>
            <person name="Song Z."/>
            <person name="Gunde-Cimerman N."/>
        </authorList>
    </citation>
    <scope>NUCLEOTIDE SEQUENCE</scope>
    <source>
        <strain evidence="2">EXF-9298</strain>
    </source>
</reference>
<reference evidence="2" key="1">
    <citation type="journal article" date="2021" name="J Fungi (Basel)">
        <title>Virulence traits and population genomics of the black yeast Aureobasidium melanogenum.</title>
        <authorList>
            <person name="Cernosa A."/>
            <person name="Sun X."/>
            <person name="Gostincar C."/>
            <person name="Fang C."/>
            <person name="Gunde-Cimerman N."/>
            <person name="Song Z."/>
        </authorList>
    </citation>
    <scope>NUCLEOTIDE SEQUENCE</scope>
    <source>
        <strain evidence="2">EXF-9298</strain>
    </source>
</reference>
<dbReference type="Proteomes" id="UP000729357">
    <property type="component" value="Unassembled WGS sequence"/>
</dbReference>
<keyword evidence="3" id="KW-1185">Reference proteome</keyword>
<feature type="transmembrane region" description="Helical" evidence="1">
    <location>
        <begin position="45"/>
        <end position="70"/>
    </location>
</feature>
<evidence type="ECO:0000313" key="2">
    <source>
        <dbReference type="EMBL" id="KAG9991708.1"/>
    </source>
</evidence>
<name>A0A9P8G5S2_AURME</name>